<evidence type="ECO:0000313" key="1">
    <source>
        <dbReference type="EMBL" id="KAI9906327.1"/>
    </source>
</evidence>
<keyword evidence="2" id="KW-1185">Reference proteome</keyword>
<comment type="caution">
    <text evidence="1">The sequence shown here is derived from an EMBL/GenBank/DDBJ whole genome shotgun (WGS) entry which is preliminary data.</text>
</comment>
<dbReference type="EMBL" id="CM047587">
    <property type="protein sequence ID" value="KAI9906327.1"/>
    <property type="molecule type" value="Genomic_DNA"/>
</dbReference>
<name>A0ACC0VJE3_9STRA</name>
<dbReference type="Proteomes" id="UP001163321">
    <property type="component" value="Chromosome 8"/>
</dbReference>
<protein>
    <submittedName>
        <fullName evidence="1">Uncharacterized protein</fullName>
    </submittedName>
</protein>
<sequence length="1007" mass="111159">MRRSTLEQVCALQHAPERIRTICIVAHVDHGKTSLSDRLVATNGIISDRVAGKVRYLDHTPDEQVRGITMKSSAIALLYESDDGPGDDANATTTRRSFLVHLVDSPGHVDFSFDVGTAVRLCDGALVVIDVVEGVCAQTLAVLRQVYAEGIRPCLVLNKLDRLITEVQLSPLEAYHRLCRIVEETNAVLSALIRTDLMDQAATSDERGRKEDDDHDDVAQATEALETAWLFSPARGNVIFASATDGWAFSLGSFATTYAKKLALPVRTVRRALWGDFYYHTKRKQIVTKAPTASSAPLFCAWILDVLWTTYKTLARPVASEPDVARVRTLLRQLRLAKCVTDRELTHADRKVATQLVMRKWLPLAPTVFKMVTRVVPSPVVAQAQRARKLCGRAYAALAKSPVGHALETCATSDDAPLIVSICKVVSVQAQALSDYRDAGLEATDEVYVGIGRVYAGVLRAGAAVYVLAPTFTPRRTSCDPDTIVDSRHVSRIESGVLKPYLMMGREFHRLAHVPAGNIVGLVGLHEHVLKTATLASTLACCSLSSMPHQGKPIVRVAIEPTDPRDLDALETGLQRLYRSDPTVDVHVQETGEHVLAALGELHLERCLSELNDRFAKVPVQVSAPLVAFRETIGPGTVSTSQARSVWHELVRNDTTRDDEWSQVDEHEPHGACGTTADGTLTLKVSARPLPRHVATWLEENAPVVMSCPFEDRVALAHELRHVLASSDDAWFQSLPLDEIWSFGPGRTGPNLLINKIPGYHVSERVFPSRGATIMMVEPPATEKAAELLKLENSLVTGFQLASSAGPLCHEPMWGVAFVLEDVCFEDPTGPDDTDGQGRDKYGPLSGQVMSSMRTTCLVAFVKRPVRLVEAVYECIVQCPAEHLGKLYRVLSKRRGDVYAEELVDGTALFTVKAHVPVVESFGFATEVRTQTSGGASHPHLRFSHWRVMELDPFFQPQTEDEREAYGERVYQHNFVRRYMDAVRKRKGLAVDEKIVVHAEKQRTLKR</sequence>
<reference evidence="1 2" key="1">
    <citation type="journal article" date="2022" name="bioRxiv">
        <title>The genome of the oomycete Peronosclerospora sorghi, a cosmopolitan pathogen of maize and sorghum, is inflated with dispersed pseudogenes.</title>
        <authorList>
            <person name="Fletcher K."/>
            <person name="Martin F."/>
            <person name="Isakeit T."/>
            <person name="Cavanaugh K."/>
            <person name="Magill C."/>
            <person name="Michelmore R."/>
        </authorList>
    </citation>
    <scope>NUCLEOTIDE SEQUENCE [LARGE SCALE GENOMIC DNA]</scope>
    <source>
        <strain evidence="1">P6</strain>
    </source>
</reference>
<gene>
    <name evidence="1" type="ORF">PsorP6_002937</name>
</gene>
<organism evidence="1 2">
    <name type="scientific">Peronosclerospora sorghi</name>
    <dbReference type="NCBI Taxonomy" id="230839"/>
    <lineage>
        <taxon>Eukaryota</taxon>
        <taxon>Sar</taxon>
        <taxon>Stramenopiles</taxon>
        <taxon>Oomycota</taxon>
        <taxon>Peronosporomycetes</taxon>
        <taxon>Peronosporales</taxon>
        <taxon>Peronosporaceae</taxon>
        <taxon>Peronosclerospora</taxon>
    </lineage>
</organism>
<accession>A0ACC0VJE3</accession>
<evidence type="ECO:0000313" key="2">
    <source>
        <dbReference type="Proteomes" id="UP001163321"/>
    </source>
</evidence>
<proteinExistence type="predicted"/>